<gene>
    <name evidence="2" type="ORF">US62_C0012G0013</name>
</gene>
<protein>
    <recommendedName>
        <fullName evidence="4">Mannosyl-glycoprotein endo-beta-N-acetylglucosamidase-like domain-containing protein</fullName>
    </recommendedName>
</protein>
<keyword evidence="1" id="KW-0472">Membrane</keyword>
<dbReference type="EMBL" id="LBTR01000012">
    <property type="protein sequence ID" value="KKQ45599.1"/>
    <property type="molecule type" value="Genomic_DNA"/>
</dbReference>
<evidence type="ECO:0000256" key="1">
    <source>
        <dbReference type="SAM" id="Phobius"/>
    </source>
</evidence>
<keyword evidence="1" id="KW-0812">Transmembrane</keyword>
<evidence type="ECO:0008006" key="4">
    <source>
        <dbReference type="Google" id="ProtNLM"/>
    </source>
</evidence>
<accession>A0A0G0K922</accession>
<keyword evidence="1" id="KW-1133">Transmembrane helix</keyword>
<organism evidence="2 3">
    <name type="scientific">Candidatus Woesebacteria bacterium GW2011_GWA1_37_8</name>
    <dbReference type="NCBI Taxonomy" id="1618546"/>
    <lineage>
        <taxon>Bacteria</taxon>
        <taxon>Candidatus Woeseibacteriota</taxon>
    </lineage>
</organism>
<comment type="caution">
    <text evidence="2">The sequence shown here is derived from an EMBL/GenBank/DDBJ whole genome shotgun (WGS) entry which is preliminary data.</text>
</comment>
<reference evidence="2 3" key="1">
    <citation type="journal article" date="2015" name="Nature">
        <title>rRNA introns, odd ribosomes, and small enigmatic genomes across a large radiation of phyla.</title>
        <authorList>
            <person name="Brown C.T."/>
            <person name="Hug L.A."/>
            <person name="Thomas B.C."/>
            <person name="Sharon I."/>
            <person name="Castelle C.J."/>
            <person name="Singh A."/>
            <person name="Wilkins M.J."/>
            <person name="Williams K.H."/>
            <person name="Banfield J.F."/>
        </authorList>
    </citation>
    <scope>NUCLEOTIDE SEQUENCE [LARGE SCALE GENOMIC DNA]</scope>
</reference>
<evidence type="ECO:0000313" key="3">
    <source>
        <dbReference type="Proteomes" id="UP000034603"/>
    </source>
</evidence>
<proteinExistence type="predicted"/>
<feature type="transmembrane region" description="Helical" evidence="1">
    <location>
        <begin position="15"/>
        <end position="39"/>
    </location>
</feature>
<name>A0A0G0K922_9BACT</name>
<dbReference type="Proteomes" id="UP000034603">
    <property type="component" value="Unassembled WGS sequence"/>
</dbReference>
<dbReference type="AlphaFoldDB" id="A0A0G0K922"/>
<evidence type="ECO:0000313" key="2">
    <source>
        <dbReference type="EMBL" id="KKQ45599.1"/>
    </source>
</evidence>
<sequence length="206" mass="23496">MQEEYGLSLNFWRKVVFIFIFFAFTPLTLFLSILSLSALSTHEEKYSKTREFVNYPKPGAMVYASVPQEVPYITTTIVSADARVSIVKNFFLEYDSPLSDFAGYVVTTADKYGIDWRLIPAISAKESGACRVIPEGSYNCWGWGIHSKGTLMFDNYNEAIETVTKGLKEKYIDNGLVTPEEIMTRYAHPDSTTWAEGIYFYMDKLK</sequence>